<reference evidence="1" key="1">
    <citation type="submission" date="2014-11" db="EMBL/GenBank/DDBJ databases">
        <authorList>
            <person name="Amaro Gonzalez C."/>
        </authorList>
    </citation>
    <scope>NUCLEOTIDE SEQUENCE</scope>
</reference>
<sequence>MRLHCQTNLCTIPGE</sequence>
<proteinExistence type="predicted"/>
<accession>A0A0E9PMD1</accession>
<evidence type="ECO:0000313" key="1">
    <source>
        <dbReference type="EMBL" id="JAH05679.1"/>
    </source>
</evidence>
<dbReference type="EMBL" id="GBXM01102898">
    <property type="protein sequence ID" value="JAH05679.1"/>
    <property type="molecule type" value="Transcribed_RNA"/>
</dbReference>
<reference evidence="1" key="2">
    <citation type="journal article" date="2015" name="Fish Shellfish Immunol.">
        <title>Early steps in the European eel (Anguilla anguilla)-Vibrio vulnificus interaction in the gills: Role of the RtxA13 toxin.</title>
        <authorList>
            <person name="Callol A."/>
            <person name="Pajuelo D."/>
            <person name="Ebbesson L."/>
            <person name="Teles M."/>
            <person name="MacKenzie S."/>
            <person name="Amaro C."/>
        </authorList>
    </citation>
    <scope>NUCLEOTIDE SEQUENCE</scope>
</reference>
<organism evidence="1">
    <name type="scientific">Anguilla anguilla</name>
    <name type="common">European freshwater eel</name>
    <name type="synonym">Muraena anguilla</name>
    <dbReference type="NCBI Taxonomy" id="7936"/>
    <lineage>
        <taxon>Eukaryota</taxon>
        <taxon>Metazoa</taxon>
        <taxon>Chordata</taxon>
        <taxon>Craniata</taxon>
        <taxon>Vertebrata</taxon>
        <taxon>Euteleostomi</taxon>
        <taxon>Actinopterygii</taxon>
        <taxon>Neopterygii</taxon>
        <taxon>Teleostei</taxon>
        <taxon>Anguilliformes</taxon>
        <taxon>Anguillidae</taxon>
        <taxon>Anguilla</taxon>
    </lineage>
</organism>
<name>A0A0E9PMD1_ANGAN</name>
<protein>
    <submittedName>
        <fullName evidence="1">Uncharacterized protein</fullName>
    </submittedName>
</protein>